<reference evidence="1" key="1">
    <citation type="journal article" date="2021" name="New Phytol.">
        <title>Evolutionary innovations through gain and loss of genes in the ectomycorrhizal Boletales.</title>
        <authorList>
            <person name="Wu G."/>
            <person name="Miyauchi S."/>
            <person name="Morin E."/>
            <person name="Kuo A."/>
            <person name="Drula E."/>
            <person name="Varga T."/>
            <person name="Kohler A."/>
            <person name="Feng B."/>
            <person name="Cao Y."/>
            <person name="Lipzen A."/>
            <person name="Daum C."/>
            <person name="Hundley H."/>
            <person name="Pangilinan J."/>
            <person name="Johnson J."/>
            <person name="Barry K."/>
            <person name="LaButti K."/>
            <person name="Ng V."/>
            <person name="Ahrendt S."/>
            <person name="Min B."/>
            <person name="Choi I.G."/>
            <person name="Park H."/>
            <person name="Plett J.M."/>
            <person name="Magnuson J."/>
            <person name="Spatafora J.W."/>
            <person name="Nagy L.G."/>
            <person name="Henrissat B."/>
            <person name="Grigoriev I.V."/>
            <person name="Yang Z.L."/>
            <person name="Xu J."/>
            <person name="Martin F.M."/>
        </authorList>
    </citation>
    <scope>NUCLEOTIDE SEQUENCE</scope>
    <source>
        <strain evidence="1">KUC20120723A-06</strain>
    </source>
</reference>
<sequence>MDQLVPVWSFRCQPLGCWCFTAGPCWHPTWSQTLLSASPQMTASNPQGSVGSFALSPARTNPMRSEATCLPSVQPSSNFLGVNDHFKSHCPTPRKVATHLAMPSGERSVSLEAAPTTFLGPPGSLRLCCVSRCTQHIPATVTIMITSLLVAYGSCELSA</sequence>
<organism evidence="1 2">
    <name type="scientific">Leucogyrophana mollusca</name>
    <dbReference type="NCBI Taxonomy" id="85980"/>
    <lineage>
        <taxon>Eukaryota</taxon>
        <taxon>Fungi</taxon>
        <taxon>Dikarya</taxon>
        <taxon>Basidiomycota</taxon>
        <taxon>Agaricomycotina</taxon>
        <taxon>Agaricomycetes</taxon>
        <taxon>Agaricomycetidae</taxon>
        <taxon>Boletales</taxon>
        <taxon>Boletales incertae sedis</taxon>
        <taxon>Leucogyrophana</taxon>
    </lineage>
</organism>
<dbReference type="EMBL" id="MU266368">
    <property type="protein sequence ID" value="KAH7927309.1"/>
    <property type="molecule type" value="Genomic_DNA"/>
</dbReference>
<gene>
    <name evidence="1" type="ORF">BV22DRAFT_287417</name>
</gene>
<evidence type="ECO:0000313" key="1">
    <source>
        <dbReference type="EMBL" id="KAH7927309.1"/>
    </source>
</evidence>
<dbReference type="Proteomes" id="UP000790709">
    <property type="component" value="Unassembled WGS sequence"/>
</dbReference>
<evidence type="ECO:0000313" key="2">
    <source>
        <dbReference type="Proteomes" id="UP000790709"/>
    </source>
</evidence>
<name>A0ACB8BNU5_9AGAM</name>
<accession>A0ACB8BNU5</accession>
<proteinExistence type="predicted"/>
<protein>
    <submittedName>
        <fullName evidence="1">Uncharacterized protein</fullName>
    </submittedName>
</protein>
<comment type="caution">
    <text evidence="1">The sequence shown here is derived from an EMBL/GenBank/DDBJ whole genome shotgun (WGS) entry which is preliminary data.</text>
</comment>
<keyword evidence="2" id="KW-1185">Reference proteome</keyword>